<dbReference type="GO" id="GO:0008902">
    <property type="term" value="F:hydroxymethylpyrimidine kinase activity"/>
    <property type="evidence" value="ECO:0007669"/>
    <property type="project" value="TreeGrafter"/>
</dbReference>
<dbReference type="EMBL" id="RBVX01000034">
    <property type="protein sequence ID" value="RSL30599.1"/>
    <property type="molecule type" value="Genomic_DNA"/>
</dbReference>
<dbReference type="InterPro" id="IPR013749">
    <property type="entry name" value="PM/HMP-P_kinase-1"/>
</dbReference>
<dbReference type="GO" id="GO:0008972">
    <property type="term" value="F:phosphomethylpyrimidine kinase activity"/>
    <property type="evidence" value="ECO:0007669"/>
    <property type="project" value="TreeGrafter"/>
</dbReference>
<keyword evidence="4" id="KW-1185">Reference proteome</keyword>
<proteinExistence type="predicted"/>
<evidence type="ECO:0000256" key="1">
    <source>
        <dbReference type="ARBA" id="ARBA00022977"/>
    </source>
</evidence>
<dbReference type="SUPFAM" id="SSF53613">
    <property type="entry name" value="Ribokinase-like"/>
    <property type="match status" value="1"/>
</dbReference>
<evidence type="ECO:0000259" key="2">
    <source>
        <dbReference type="Pfam" id="PF08543"/>
    </source>
</evidence>
<evidence type="ECO:0000313" key="3">
    <source>
        <dbReference type="EMBL" id="RSL30599.1"/>
    </source>
</evidence>
<dbReference type="AlphaFoldDB" id="A0A428MX36"/>
<dbReference type="Pfam" id="PF08543">
    <property type="entry name" value="Phos_pyr_kin"/>
    <property type="match status" value="1"/>
</dbReference>
<accession>A0A428MX36</accession>
<organism evidence="3 4">
    <name type="scientific">Salibacterium salarium</name>
    <dbReference type="NCBI Taxonomy" id="284579"/>
    <lineage>
        <taxon>Bacteria</taxon>
        <taxon>Bacillati</taxon>
        <taxon>Bacillota</taxon>
        <taxon>Bacilli</taxon>
        <taxon>Bacillales</taxon>
        <taxon>Bacillaceae</taxon>
    </lineage>
</organism>
<protein>
    <recommendedName>
        <fullName evidence="2">Pyridoxamine kinase/Phosphomethylpyrimidine kinase domain-containing protein</fullName>
    </recommendedName>
</protein>
<dbReference type="PANTHER" id="PTHR20858">
    <property type="entry name" value="PHOSPHOMETHYLPYRIMIDINE KINASE"/>
    <property type="match status" value="1"/>
</dbReference>
<dbReference type="PANTHER" id="PTHR20858:SF17">
    <property type="entry name" value="HYDROXYMETHYLPYRIMIDINE_PHOSPHOMETHYLPYRIMIDINE KINASE THI20-RELATED"/>
    <property type="match status" value="1"/>
</dbReference>
<reference evidence="3 4" key="1">
    <citation type="submission" date="2018-10" db="EMBL/GenBank/DDBJ databases">
        <title>Draft genome sequence of Bacillus salarius IM0101, isolated from a hypersaline soil in Inner Mongolia, China.</title>
        <authorList>
            <person name="Yamprayoonswat W."/>
            <person name="Boonvisut S."/>
            <person name="Jumpathong W."/>
            <person name="Sittihan S."/>
            <person name="Ruangsuj P."/>
            <person name="Wanthongcharoen S."/>
            <person name="Thongpramul N."/>
            <person name="Pimmason S."/>
            <person name="Yu B."/>
            <person name="Yasawong M."/>
        </authorList>
    </citation>
    <scope>NUCLEOTIDE SEQUENCE [LARGE SCALE GENOMIC DNA]</scope>
    <source>
        <strain evidence="3 4">IM0101</strain>
    </source>
</reference>
<sequence>MTEVYKALTIAATDPSVGARIHADLKNIQELGVYGMTVVTAIVAQNALGVKNFKKFL</sequence>
<dbReference type="GO" id="GO:0009228">
    <property type="term" value="P:thiamine biosynthetic process"/>
    <property type="evidence" value="ECO:0007669"/>
    <property type="project" value="UniProtKB-KW"/>
</dbReference>
<comment type="caution">
    <text evidence="3">The sequence shown here is derived from an EMBL/GenBank/DDBJ whole genome shotgun (WGS) entry which is preliminary data.</text>
</comment>
<dbReference type="OrthoDB" id="9810880at2"/>
<feature type="domain" description="Pyridoxamine kinase/Phosphomethylpyrimidine kinase" evidence="2">
    <location>
        <begin position="14"/>
        <end position="54"/>
    </location>
</feature>
<name>A0A428MX36_9BACI</name>
<dbReference type="Proteomes" id="UP000275076">
    <property type="component" value="Unassembled WGS sequence"/>
</dbReference>
<dbReference type="InterPro" id="IPR029056">
    <property type="entry name" value="Ribokinase-like"/>
</dbReference>
<dbReference type="GO" id="GO:0005829">
    <property type="term" value="C:cytosol"/>
    <property type="evidence" value="ECO:0007669"/>
    <property type="project" value="TreeGrafter"/>
</dbReference>
<evidence type="ECO:0000313" key="4">
    <source>
        <dbReference type="Proteomes" id="UP000275076"/>
    </source>
</evidence>
<dbReference type="Gene3D" id="3.40.1190.20">
    <property type="match status" value="1"/>
</dbReference>
<gene>
    <name evidence="3" type="ORF">D7Z54_24875</name>
</gene>
<keyword evidence="1" id="KW-0784">Thiamine biosynthesis</keyword>